<organism evidence="1">
    <name type="scientific">marine sediment metagenome</name>
    <dbReference type="NCBI Taxonomy" id="412755"/>
    <lineage>
        <taxon>unclassified sequences</taxon>
        <taxon>metagenomes</taxon>
        <taxon>ecological metagenomes</taxon>
    </lineage>
</organism>
<proteinExistence type="predicted"/>
<name>A0A0F9KZR7_9ZZZZ</name>
<feature type="non-terminal residue" evidence="1">
    <location>
        <position position="1"/>
    </location>
</feature>
<accession>A0A0F9KZR7</accession>
<dbReference type="AlphaFoldDB" id="A0A0F9KZR7"/>
<reference evidence="1" key="1">
    <citation type="journal article" date="2015" name="Nature">
        <title>Complex archaea that bridge the gap between prokaryotes and eukaryotes.</title>
        <authorList>
            <person name="Spang A."/>
            <person name="Saw J.H."/>
            <person name="Jorgensen S.L."/>
            <person name="Zaremba-Niedzwiedzka K."/>
            <person name="Martijn J."/>
            <person name="Lind A.E."/>
            <person name="van Eijk R."/>
            <person name="Schleper C."/>
            <person name="Guy L."/>
            <person name="Ettema T.J."/>
        </authorList>
    </citation>
    <scope>NUCLEOTIDE SEQUENCE</scope>
</reference>
<evidence type="ECO:0000313" key="1">
    <source>
        <dbReference type="EMBL" id="KKM27468.1"/>
    </source>
</evidence>
<dbReference type="EMBL" id="LAZR01012317">
    <property type="protein sequence ID" value="KKM27468.1"/>
    <property type="molecule type" value="Genomic_DNA"/>
</dbReference>
<sequence>LNVLRRGTRLPFKKEINALRRLRREISRNRMSRAGIPNRIIRQLRDKSFTNQDVAINTFNNIVDALARDNEIDDLAGRASIRRNLRLTTQDIEELRERYT</sequence>
<gene>
    <name evidence="1" type="ORF">LCGC14_1574380</name>
</gene>
<protein>
    <submittedName>
        <fullName evidence="1">Uncharacterized protein</fullName>
    </submittedName>
</protein>
<comment type="caution">
    <text evidence="1">The sequence shown here is derived from an EMBL/GenBank/DDBJ whole genome shotgun (WGS) entry which is preliminary data.</text>
</comment>